<protein>
    <submittedName>
        <fullName evidence="2">Ferritin-like domain-containing protein</fullName>
    </submittedName>
</protein>
<gene>
    <name evidence="2" type="ORF">ACFPFO_22020</name>
</gene>
<sequence length="164" mass="18511">MSLGQRVSSDHQLARLLQIGVVLEEVVESRAAHHIDSLPPEDRDAVDRDVRELLADATEESADHRDRLEALIADLEADTVAYEEINALVDARYGPPEDTDGVLYDQLCNEETAYKFYDDLIEAVEASEATFAVDRARLLGTLREIREEEREGVEEVTEVMERRA</sequence>
<evidence type="ECO:0000313" key="3">
    <source>
        <dbReference type="Proteomes" id="UP001595925"/>
    </source>
</evidence>
<reference evidence="2 3" key="1">
    <citation type="journal article" date="2019" name="Int. J. Syst. Evol. Microbiol.">
        <title>The Global Catalogue of Microorganisms (GCM) 10K type strain sequencing project: providing services to taxonomists for standard genome sequencing and annotation.</title>
        <authorList>
            <consortium name="The Broad Institute Genomics Platform"/>
            <consortium name="The Broad Institute Genome Sequencing Center for Infectious Disease"/>
            <person name="Wu L."/>
            <person name="Ma J."/>
        </authorList>
    </citation>
    <scope>NUCLEOTIDE SEQUENCE [LARGE SCALE GENOMIC DNA]</scope>
    <source>
        <strain evidence="2 3">CGMCC 1.15824</strain>
    </source>
</reference>
<dbReference type="Proteomes" id="UP001595925">
    <property type="component" value="Unassembled WGS sequence"/>
</dbReference>
<accession>A0ABD5QKX8</accession>
<keyword evidence="3" id="KW-1185">Reference proteome</keyword>
<dbReference type="SUPFAM" id="SSF47240">
    <property type="entry name" value="Ferritin-like"/>
    <property type="match status" value="1"/>
</dbReference>
<dbReference type="RefSeq" id="WP_114576226.1">
    <property type="nucleotide sequence ID" value="NZ_JAIVEF010000009.1"/>
</dbReference>
<name>A0ABD5QKX8_9EURY</name>
<evidence type="ECO:0000313" key="2">
    <source>
        <dbReference type="EMBL" id="MFC4990378.1"/>
    </source>
</evidence>
<feature type="coiled-coil region" evidence="1">
    <location>
        <begin position="54"/>
        <end position="85"/>
    </location>
</feature>
<evidence type="ECO:0000256" key="1">
    <source>
        <dbReference type="SAM" id="Coils"/>
    </source>
</evidence>
<dbReference type="AlphaFoldDB" id="A0ABD5QKX8"/>
<keyword evidence="1" id="KW-0175">Coiled coil</keyword>
<comment type="caution">
    <text evidence="2">The sequence shown here is derived from an EMBL/GenBank/DDBJ whole genome shotgun (WGS) entry which is preliminary data.</text>
</comment>
<proteinExistence type="predicted"/>
<organism evidence="2 3">
    <name type="scientific">Saliphagus infecundisoli</name>
    <dbReference type="NCBI Taxonomy" id="1849069"/>
    <lineage>
        <taxon>Archaea</taxon>
        <taxon>Methanobacteriati</taxon>
        <taxon>Methanobacteriota</taxon>
        <taxon>Stenosarchaea group</taxon>
        <taxon>Halobacteria</taxon>
        <taxon>Halobacteriales</taxon>
        <taxon>Natrialbaceae</taxon>
        <taxon>Saliphagus</taxon>
    </lineage>
</organism>
<dbReference type="InterPro" id="IPR009078">
    <property type="entry name" value="Ferritin-like_SF"/>
</dbReference>
<dbReference type="EMBL" id="JBHSJG010000072">
    <property type="protein sequence ID" value="MFC4990378.1"/>
    <property type="molecule type" value="Genomic_DNA"/>
</dbReference>